<gene>
    <name evidence="1" type="ORF">L6452_02770</name>
</gene>
<protein>
    <submittedName>
        <fullName evidence="1">Uncharacterized protein</fullName>
    </submittedName>
</protein>
<dbReference type="EMBL" id="CM042047">
    <property type="protein sequence ID" value="KAI3771604.1"/>
    <property type="molecule type" value="Genomic_DNA"/>
</dbReference>
<comment type="caution">
    <text evidence="1">The sequence shown here is derived from an EMBL/GenBank/DDBJ whole genome shotgun (WGS) entry which is preliminary data.</text>
</comment>
<accession>A0ACB9FKG8</accession>
<keyword evidence="2" id="KW-1185">Reference proteome</keyword>
<evidence type="ECO:0000313" key="1">
    <source>
        <dbReference type="EMBL" id="KAI3771604.1"/>
    </source>
</evidence>
<sequence>MMKTLHTLGLHRLKGRLFLRGTRVVVIVVVDAVDFDGSFLGMQNQIEDEDGHYLLFLLEKMKMQIAKSNREDVYLDALFLLEKMQIEDAYREIKQRSQWFMMLCFFWRR</sequence>
<reference evidence="1 2" key="2">
    <citation type="journal article" date="2022" name="Mol. Ecol. Resour.">
        <title>The genomes of chicory, endive, great burdock and yacon provide insights into Asteraceae paleo-polyploidization history and plant inulin production.</title>
        <authorList>
            <person name="Fan W."/>
            <person name="Wang S."/>
            <person name="Wang H."/>
            <person name="Wang A."/>
            <person name="Jiang F."/>
            <person name="Liu H."/>
            <person name="Zhao H."/>
            <person name="Xu D."/>
            <person name="Zhang Y."/>
        </authorList>
    </citation>
    <scope>NUCLEOTIDE SEQUENCE [LARGE SCALE GENOMIC DNA]</scope>
    <source>
        <strain evidence="2">cv. Niubang</strain>
    </source>
</reference>
<evidence type="ECO:0000313" key="2">
    <source>
        <dbReference type="Proteomes" id="UP001055879"/>
    </source>
</evidence>
<dbReference type="Proteomes" id="UP001055879">
    <property type="component" value="Linkage Group LG01"/>
</dbReference>
<name>A0ACB9FKG8_ARCLA</name>
<proteinExistence type="predicted"/>
<organism evidence="1 2">
    <name type="scientific">Arctium lappa</name>
    <name type="common">Greater burdock</name>
    <name type="synonym">Lappa major</name>
    <dbReference type="NCBI Taxonomy" id="4217"/>
    <lineage>
        <taxon>Eukaryota</taxon>
        <taxon>Viridiplantae</taxon>
        <taxon>Streptophyta</taxon>
        <taxon>Embryophyta</taxon>
        <taxon>Tracheophyta</taxon>
        <taxon>Spermatophyta</taxon>
        <taxon>Magnoliopsida</taxon>
        <taxon>eudicotyledons</taxon>
        <taxon>Gunneridae</taxon>
        <taxon>Pentapetalae</taxon>
        <taxon>asterids</taxon>
        <taxon>campanulids</taxon>
        <taxon>Asterales</taxon>
        <taxon>Asteraceae</taxon>
        <taxon>Carduoideae</taxon>
        <taxon>Cardueae</taxon>
        <taxon>Arctiinae</taxon>
        <taxon>Arctium</taxon>
    </lineage>
</organism>
<reference evidence="2" key="1">
    <citation type="journal article" date="2022" name="Mol. Ecol. Resour.">
        <title>The genomes of chicory, endive, great burdock and yacon provide insights into Asteraceae palaeo-polyploidization history and plant inulin production.</title>
        <authorList>
            <person name="Fan W."/>
            <person name="Wang S."/>
            <person name="Wang H."/>
            <person name="Wang A."/>
            <person name="Jiang F."/>
            <person name="Liu H."/>
            <person name="Zhao H."/>
            <person name="Xu D."/>
            <person name="Zhang Y."/>
        </authorList>
    </citation>
    <scope>NUCLEOTIDE SEQUENCE [LARGE SCALE GENOMIC DNA]</scope>
    <source>
        <strain evidence="2">cv. Niubang</strain>
    </source>
</reference>